<dbReference type="EMBL" id="JAFIMR010000002">
    <property type="protein sequence ID" value="KAI1880840.1"/>
    <property type="molecule type" value="Genomic_DNA"/>
</dbReference>
<proteinExistence type="predicted"/>
<name>A0A9Q0AUU5_9PEZI</name>
<feature type="domain" description="Ecp2 effector protein-like" evidence="2">
    <location>
        <begin position="81"/>
        <end position="183"/>
    </location>
</feature>
<keyword evidence="1" id="KW-0732">Signal</keyword>
<organism evidence="3 4">
    <name type="scientific">Neoarthrinium moseri</name>
    <dbReference type="NCBI Taxonomy" id="1658444"/>
    <lineage>
        <taxon>Eukaryota</taxon>
        <taxon>Fungi</taxon>
        <taxon>Dikarya</taxon>
        <taxon>Ascomycota</taxon>
        <taxon>Pezizomycotina</taxon>
        <taxon>Sordariomycetes</taxon>
        <taxon>Xylariomycetidae</taxon>
        <taxon>Amphisphaeriales</taxon>
        <taxon>Apiosporaceae</taxon>
        <taxon>Neoarthrinium</taxon>
    </lineage>
</organism>
<accession>A0A9Q0AUU5</accession>
<sequence length="211" mass="23085">MTLTVIFAIAIALGLGAALPQTQHPTCKDVAQVEGVSCLDFTGSDGVPTAVFMNAGSFTPHRERDLVAANWGYTNNDEHLCQDDYLYFDRHDKNSPSADECARVRDWLRANKGRFYVNDGMQQIQTWTPLVWTDGCAFVTNSPGNPSANGYYLGNKDVGDVVDDAVTNHAKDGKVEGRGDRHCTDGGNNYVLVKFWLLATDSIPNTHQPGT</sequence>
<dbReference type="InterPro" id="IPR029226">
    <property type="entry name" value="Ecp2-like"/>
</dbReference>
<dbReference type="AlphaFoldDB" id="A0A9Q0AUU5"/>
<keyword evidence="4" id="KW-1185">Reference proteome</keyword>
<feature type="signal peptide" evidence="1">
    <location>
        <begin position="1"/>
        <end position="18"/>
    </location>
</feature>
<dbReference type="Proteomes" id="UP000829685">
    <property type="component" value="Unassembled WGS sequence"/>
</dbReference>
<comment type="caution">
    <text evidence="3">The sequence shown here is derived from an EMBL/GenBank/DDBJ whole genome shotgun (WGS) entry which is preliminary data.</text>
</comment>
<protein>
    <recommendedName>
        <fullName evidence="2">Ecp2 effector protein-like domain-containing protein</fullName>
    </recommendedName>
</protein>
<evidence type="ECO:0000259" key="2">
    <source>
        <dbReference type="Pfam" id="PF14856"/>
    </source>
</evidence>
<dbReference type="Pfam" id="PF14856">
    <property type="entry name" value="Hce2"/>
    <property type="match status" value="1"/>
</dbReference>
<reference evidence="3" key="1">
    <citation type="submission" date="2021-03" db="EMBL/GenBank/DDBJ databases">
        <title>Revisited historic fungal species revealed as producer of novel bioactive compounds through whole genome sequencing and comparative genomics.</title>
        <authorList>
            <person name="Vignolle G.A."/>
            <person name="Hochenegger N."/>
            <person name="Mach R.L."/>
            <person name="Mach-Aigner A.R."/>
            <person name="Javad Rahimi M."/>
            <person name="Salim K.A."/>
            <person name="Chan C.M."/>
            <person name="Lim L.B.L."/>
            <person name="Cai F."/>
            <person name="Druzhinina I.S."/>
            <person name="U'Ren J.M."/>
            <person name="Derntl C."/>
        </authorList>
    </citation>
    <scope>NUCLEOTIDE SEQUENCE</scope>
    <source>
        <strain evidence="3">TUCIM 5799</strain>
    </source>
</reference>
<evidence type="ECO:0000256" key="1">
    <source>
        <dbReference type="SAM" id="SignalP"/>
    </source>
</evidence>
<gene>
    <name evidence="3" type="ORF">JX265_001080</name>
</gene>
<evidence type="ECO:0000313" key="4">
    <source>
        <dbReference type="Proteomes" id="UP000829685"/>
    </source>
</evidence>
<feature type="chain" id="PRO_5040491806" description="Ecp2 effector protein-like domain-containing protein" evidence="1">
    <location>
        <begin position="19"/>
        <end position="211"/>
    </location>
</feature>
<evidence type="ECO:0000313" key="3">
    <source>
        <dbReference type="EMBL" id="KAI1880840.1"/>
    </source>
</evidence>